<reference evidence="2 3" key="1">
    <citation type="journal article" date="2016" name="Nat. Commun.">
        <title>Thousands of microbial genomes shed light on interconnected biogeochemical processes in an aquifer system.</title>
        <authorList>
            <person name="Anantharaman K."/>
            <person name="Brown C.T."/>
            <person name="Hug L.A."/>
            <person name="Sharon I."/>
            <person name="Castelle C.J."/>
            <person name="Probst A.J."/>
            <person name="Thomas B.C."/>
            <person name="Singh A."/>
            <person name="Wilkins M.J."/>
            <person name="Karaoz U."/>
            <person name="Brodie E.L."/>
            <person name="Williams K.H."/>
            <person name="Hubbard S.S."/>
            <person name="Banfield J.F."/>
        </authorList>
    </citation>
    <scope>NUCLEOTIDE SEQUENCE [LARGE SCALE GENOMIC DNA]</scope>
</reference>
<evidence type="ECO:0000256" key="1">
    <source>
        <dbReference type="SAM" id="Phobius"/>
    </source>
</evidence>
<organism evidence="2 3">
    <name type="scientific">Candidatus Yanofskybacteria bacterium RIFCSPLOWO2_01_FULL_49_25</name>
    <dbReference type="NCBI Taxonomy" id="1802701"/>
    <lineage>
        <taxon>Bacteria</taxon>
        <taxon>Candidatus Yanofskyibacteriota</taxon>
    </lineage>
</organism>
<keyword evidence="1" id="KW-0812">Transmembrane</keyword>
<dbReference type="Proteomes" id="UP000179047">
    <property type="component" value="Unassembled WGS sequence"/>
</dbReference>
<evidence type="ECO:0000313" key="3">
    <source>
        <dbReference type="Proteomes" id="UP000179047"/>
    </source>
</evidence>
<protein>
    <recommendedName>
        <fullName evidence="4">Cardiolipin synthase N-terminal domain-containing protein</fullName>
    </recommendedName>
</protein>
<feature type="transmembrane region" description="Helical" evidence="1">
    <location>
        <begin position="7"/>
        <end position="33"/>
    </location>
</feature>
<keyword evidence="1" id="KW-1133">Transmembrane helix</keyword>
<dbReference type="AlphaFoldDB" id="A0A1F8GUS3"/>
<dbReference type="EMBL" id="MGKP01000010">
    <property type="protein sequence ID" value="OGN29031.1"/>
    <property type="molecule type" value="Genomic_DNA"/>
</dbReference>
<feature type="transmembrane region" description="Helical" evidence="1">
    <location>
        <begin position="85"/>
        <end position="104"/>
    </location>
</feature>
<proteinExistence type="predicted"/>
<accession>A0A1F8GUS3</accession>
<sequence length="117" mass="13841">MSKSKKIILGIATMWPIFYMVFFFVFVLSQILASFPSGPSQEMPDGFLLIFPLHFFTMILMVVLLVIYIKNVFRNDRVAQDKKALWAVVLFIGNMIAMPIYYYLYIWREPEREQLTK</sequence>
<evidence type="ECO:0000313" key="2">
    <source>
        <dbReference type="EMBL" id="OGN29031.1"/>
    </source>
</evidence>
<gene>
    <name evidence="2" type="ORF">A3A33_00025</name>
</gene>
<keyword evidence="1" id="KW-0472">Membrane</keyword>
<name>A0A1F8GUS3_9BACT</name>
<comment type="caution">
    <text evidence="2">The sequence shown here is derived from an EMBL/GenBank/DDBJ whole genome shotgun (WGS) entry which is preliminary data.</text>
</comment>
<feature type="transmembrane region" description="Helical" evidence="1">
    <location>
        <begin position="53"/>
        <end position="73"/>
    </location>
</feature>
<evidence type="ECO:0008006" key="4">
    <source>
        <dbReference type="Google" id="ProtNLM"/>
    </source>
</evidence>